<dbReference type="InterPro" id="IPR006171">
    <property type="entry name" value="TOPRIM_dom"/>
</dbReference>
<comment type="function">
    <text evidence="7">May play a role in DNA repair. It seems to be involved in an RecBC-independent recombinational process of DNA repair. It may act with RecF and RecO.</text>
</comment>
<feature type="zinc finger region" description="C4-type" evidence="7">
    <location>
        <begin position="58"/>
        <end position="73"/>
    </location>
</feature>
<evidence type="ECO:0000313" key="10">
    <source>
        <dbReference type="Proteomes" id="UP001209885"/>
    </source>
</evidence>
<dbReference type="Gene3D" id="3.40.1360.10">
    <property type="match status" value="1"/>
</dbReference>
<keyword evidence="4 7" id="KW-0862">Zinc</keyword>
<keyword evidence="10" id="KW-1185">Reference proteome</keyword>
<dbReference type="InterPro" id="IPR000093">
    <property type="entry name" value="DNA_Rcmb_RecR"/>
</dbReference>
<evidence type="ECO:0000256" key="2">
    <source>
        <dbReference type="ARBA" id="ARBA00022763"/>
    </source>
</evidence>
<dbReference type="RefSeq" id="WP_266055292.1">
    <property type="nucleotide sequence ID" value="NZ_JAPFQN010000002.1"/>
</dbReference>
<dbReference type="Pfam" id="PF13662">
    <property type="entry name" value="Toprim_4"/>
    <property type="match status" value="1"/>
</dbReference>
<dbReference type="CDD" id="cd01025">
    <property type="entry name" value="TOPRIM_recR"/>
    <property type="match status" value="1"/>
</dbReference>
<dbReference type="NCBIfam" id="TIGR00615">
    <property type="entry name" value="recR"/>
    <property type="match status" value="1"/>
</dbReference>
<dbReference type="Pfam" id="PF21176">
    <property type="entry name" value="RecR_HhH"/>
    <property type="match status" value="1"/>
</dbReference>
<reference evidence="9 10" key="1">
    <citation type="submission" date="2022-11" db="EMBL/GenBank/DDBJ databases">
        <title>The characterization of three novel Bacteroidetes species and genomic analysis of their roles in tidal elemental geochemical cycles.</title>
        <authorList>
            <person name="Ma K."/>
        </authorList>
    </citation>
    <scope>NUCLEOTIDE SEQUENCE [LARGE SCALE GENOMIC DNA]</scope>
    <source>
        <strain evidence="9 10">M17</strain>
    </source>
</reference>
<dbReference type="SMART" id="SM00493">
    <property type="entry name" value="TOPRIM"/>
    <property type="match status" value="1"/>
</dbReference>
<name>A0ABT3RN93_9BACT</name>
<comment type="similarity">
    <text evidence="7">Belongs to the RecR family.</text>
</comment>
<evidence type="ECO:0000256" key="7">
    <source>
        <dbReference type="HAMAP-Rule" id="MF_00017"/>
    </source>
</evidence>
<dbReference type="HAMAP" id="MF_00017">
    <property type="entry name" value="RecR"/>
    <property type="match status" value="1"/>
</dbReference>
<dbReference type="Gene3D" id="6.10.250.240">
    <property type="match status" value="1"/>
</dbReference>
<dbReference type="InterPro" id="IPR023627">
    <property type="entry name" value="Rcmb_RecR"/>
</dbReference>
<dbReference type="PROSITE" id="PS50880">
    <property type="entry name" value="TOPRIM"/>
    <property type="match status" value="1"/>
</dbReference>
<keyword evidence="3 7" id="KW-0863">Zinc-finger</keyword>
<evidence type="ECO:0000256" key="1">
    <source>
        <dbReference type="ARBA" id="ARBA00022723"/>
    </source>
</evidence>
<sequence length="202" mass="22354">MEYPSKLIENAVLEISRLPGIGKKTAFRLVMHLLRTEESASVSLSDAIIKLRTETRYCNNCGMVSEDVLCKYCSSAKRDHSLICLVEDIPDVIAIENTAQFQGVYHILGGLISPVNGIGPDDLRIQELFDRIESKKNTVKEVILALSPTMEGDTTAFYLNKKLSEKGIEVSTIARGVPLGGELEYADELTLGRSIVTRTKYD</sequence>
<dbReference type="InterPro" id="IPR034137">
    <property type="entry name" value="TOPRIM_RecR"/>
</dbReference>
<dbReference type="PANTHER" id="PTHR30446:SF0">
    <property type="entry name" value="RECOMBINATION PROTEIN RECR"/>
    <property type="match status" value="1"/>
</dbReference>
<evidence type="ECO:0000256" key="4">
    <source>
        <dbReference type="ARBA" id="ARBA00022833"/>
    </source>
</evidence>
<dbReference type="SUPFAM" id="SSF111304">
    <property type="entry name" value="Recombination protein RecR"/>
    <property type="match status" value="1"/>
</dbReference>
<organism evidence="9 10">
    <name type="scientific">Mangrovivirga halotolerans</name>
    <dbReference type="NCBI Taxonomy" id="2993936"/>
    <lineage>
        <taxon>Bacteria</taxon>
        <taxon>Pseudomonadati</taxon>
        <taxon>Bacteroidota</taxon>
        <taxon>Cytophagia</taxon>
        <taxon>Cytophagales</taxon>
        <taxon>Mangrovivirgaceae</taxon>
        <taxon>Mangrovivirga</taxon>
    </lineage>
</organism>
<keyword evidence="5 7" id="KW-0233">DNA recombination</keyword>
<evidence type="ECO:0000256" key="6">
    <source>
        <dbReference type="ARBA" id="ARBA00023204"/>
    </source>
</evidence>
<evidence type="ECO:0000256" key="3">
    <source>
        <dbReference type="ARBA" id="ARBA00022771"/>
    </source>
</evidence>
<evidence type="ECO:0000259" key="8">
    <source>
        <dbReference type="PROSITE" id="PS50880"/>
    </source>
</evidence>
<keyword evidence="2 7" id="KW-0227">DNA damage</keyword>
<dbReference type="EMBL" id="JAPFQN010000002">
    <property type="protein sequence ID" value="MCX2742941.1"/>
    <property type="molecule type" value="Genomic_DNA"/>
</dbReference>
<evidence type="ECO:0000256" key="5">
    <source>
        <dbReference type="ARBA" id="ARBA00023172"/>
    </source>
</evidence>
<dbReference type="Pfam" id="PF21175">
    <property type="entry name" value="RecR_C"/>
    <property type="match status" value="1"/>
</dbReference>
<dbReference type="Proteomes" id="UP001209885">
    <property type="component" value="Unassembled WGS sequence"/>
</dbReference>
<gene>
    <name evidence="7 9" type="primary">recR</name>
    <name evidence="9" type="ORF">OO013_03630</name>
</gene>
<dbReference type="Gene3D" id="1.10.8.420">
    <property type="entry name" value="RecR Domain 1"/>
    <property type="match status" value="1"/>
</dbReference>
<keyword evidence="1 7" id="KW-0479">Metal-binding</keyword>
<proteinExistence type="inferred from homology"/>
<evidence type="ECO:0000313" key="9">
    <source>
        <dbReference type="EMBL" id="MCX2742941.1"/>
    </source>
</evidence>
<protein>
    <recommendedName>
        <fullName evidence="7">Recombination protein RecR</fullName>
    </recommendedName>
</protein>
<feature type="domain" description="Toprim" evidence="8">
    <location>
        <begin position="81"/>
        <end position="178"/>
    </location>
</feature>
<dbReference type="PANTHER" id="PTHR30446">
    <property type="entry name" value="RECOMBINATION PROTEIN RECR"/>
    <property type="match status" value="1"/>
</dbReference>
<comment type="caution">
    <text evidence="9">The sequence shown here is derived from an EMBL/GenBank/DDBJ whole genome shotgun (WGS) entry which is preliminary data.</text>
</comment>
<accession>A0ABT3RN93</accession>
<keyword evidence="6 7" id="KW-0234">DNA repair</keyword>